<dbReference type="PANTHER" id="PTHR30050:SF5">
    <property type="entry name" value="DNAA REGULATORY INACTIVATOR HDA"/>
    <property type="match status" value="1"/>
</dbReference>
<dbReference type="Gene3D" id="1.10.8.60">
    <property type="match status" value="1"/>
</dbReference>
<comment type="caution">
    <text evidence="1">The sequence shown here is derived from an EMBL/GenBank/DDBJ whole genome shotgun (WGS) entry which is preliminary data.</text>
</comment>
<organism evidence="1 2">
    <name type="scientific">Pararhodobacter aggregans</name>
    <dbReference type="NCBI Taxonomy" id="404875"/>
    <lineage>
        <taxon>Bacteria</taxon>
        <taxon>Pseudomonadati</taxon>
        <taxon>Pseudomonadota</taxon>
        <taxon>Alphaproteobacteria</taxon>
        <taxon>Rhodobacterales</taxon>
        <taxon>Paracoccaceae</taxon>
        <taxon>Pararhodobacter</taxon>
    </lineage>
</organism>
<protein>
    <submittedName>
        <fullName evidence="1">Chromosomal replication initiator DnaA</fullName>
    </submittedName>
</protein>
<gene>
    <name evidence="1" type="ORF">DDE23_02065</name>
</gene>
<dbReference type="GO" id="GO:0006270">
    <property type="term" value="P:DNA replication initiation"/>
    <property type="evidence" value="ECO:0007669"/>
    <property type="project" value="TreeGrafter"/>
</dbReference>
<dbReference type="EMBL" id="QDDR01000001">
    <property type="protein sequence ID" value="PVE49216.1"/>
    <property type="molecule type" value="Genomic_DNA"/>
</dbReference>
<dbReference type="InterPro" id="IPR027417">
    <property type="entry name" value="P-loop_NTPase"/>
</dbReference>
<dbReference type="RefSeq" id="WP_107749719.1">
    <property type="nucleotide sequence ID" value="NZ_QBKF01000001.1"/>
</dbReference>
<sequence length="238" mass="25263">MTDRKFPEQLPLALPSDAAMGREDFLEAPSNAQAVAALDDPRGLPAGLSVLVGPTGSGKTHLAHVWARRVGAHWQPVQHFRADLPALLAPGAPLKVVIDDAATLAGTGGEEALFHLINHLRGRGELLLTAPVPARDWGLALPDLYSRLSAAAHPALAEPDEALLAAVLVKLFTDRQLQVDPGLIDFLLPRMERSLAAAGALVARIDRRALQLKRPVTVRLASEVLAEDLDKDGDSAAS</sequence>
<dbReference type="SUPFAM" id="SSF52540">
    <property type="entry name" value="P-loop containing nucleoside triphosphate hydrolases"/>
    <property type="match status" value="1"/>
</dbReference>
<name>A0A2T7UXB3_9RHOB</name>
<dbReference type="OrthoDB" id="7390113at2"/>
<accession>A0A2T7UXB3</accession>
<dbReference type="AlphaFoldDB" id="A0A2T7UXB3"/>
<evidence type="ECO:0000313" key="2">
    <source>
        <dbReference type="Proteomes" id="UP000244810"/>
    </source>
</evidence>
<dbReference type="Proteomes" id="UP000244810">
    <property type="component" value="Unassembled WGS sequence"/>
</dbReference>
<dbReference type="GO" id="GO:0005886">
    <property type="term" value="C:plasma membrane"/>
    <property type="evidence" value="ECO:0007669"/>
    <property type="project" value="TreeGrafter"/>
</dbReference>
<evidence type="ECO:0000313" key="1">
    <source>
        <dbReference type="EMBL" id="PVE49216.1"/>
    </source>
</evidence>
<proteinExistence type="predicted"/>
<reference evidence="1 2" key="1">
    <citation type="journal article" date="2011" name="Syst. Appl. Microbiol.">
        <title>Defluviimonas denitrificans gen. nov., sp. nov., and Pararhodobacter aggregans gen. nov., sp. nov., non-phototrophic Rhodobacteraceae from the biofilter of a marine aquaculture.</title>
        <authorList>
            <person name="Foesel B.U."/>
            <person name="Drake H.L."/>
            <person name="Schramm A."/>
        </authorList>
    </citation>
    <scope>NUCLEOTIDE SEQUENCE [LARGE SCALE GENOMIC DNA]</scope>
    <source>
        <strain evidence="1 2">D1-19</strain>
    </source>
</reference>
<keyword evidence="2" id="KW-1185">Reference proteome</keyword>
<dbReference type="PANTHER" id="PTHR30050">
    <property type="entry name" value="CHROMOSOMAL REPLICATION INITIATOR PROTEIN DNAA"/>
    <property type="match status" value="1"/>
</dbReference>
<dbReference type="Gene3D" id="3.40.50.300">
    <property type="entry name" value="P-loop containing nucleotide triphosphate hydrolases"/>
    <property type="match status" value="1"/>
</dbReference>
<dbReference type="GO" id="GO:0003688">
    <property type="term" value="F:DNA replication origin binding"/>
    <property type="evidence" value="ECO:0007669"/>
    <property type="project" value="TreeGrafter"/>
</dbReference>